<evidence type="ECO:0000313" key="3">
    <source>
        <dbReference type="Proteomes" id="UP000499080"/>
    </source>
</evidence>
<feature type="region of interest" description="Disordered" evidence="1">
    <location>
        <begin position="39"/>
        <end position="65"/>
    </location>
</feature>
<name>A0A4Y2WN84_ARAVE</name>
<dbReference type="AlphaFoldDB" id="A0A4Y2WN84"/>
<sequence length="98" mass="10920">MRCVGGLLQAGVKQSALARELNVYRSVIHRLWNHYQRDHNASRRRGSGRSENHHNGRRSLPVAMFQTPEDINSATAGVASLCCCRKAHIRPNCVAQTA</sequence>
<proteinExistence type="predicted"/>
<evidence type="ECO:0000313" key="2">
    <source>
        <dbReference type="EMBL" id="GBO38975.1"/>
    </source>
</evidence>
<evidence type="ECO:0000256" key="1">
    <source>
        <dbReference type="SAM" id="MobiDB-lite"/>
    </source>
</evidence>
<dbReference type="EMBL" id="BGPR01063837">
    <property type="protein sequence ID" value="GBO38975.1"/>
    <property type="molecule type" value="Genomic_DNA"/>
</dbReference>
<evidence type="ECO:0008006" key="4">
    <source>
        <dbReference type="Google" id="ProtNLM"/>
    </source>
</evidence>
<accession>A0A4Y2WN84</accession>
<protein>
    <recommendedName>
        <fullName evidence="4">Transposase Tc1-like domain-containing protein</fullName>
    </recommendedName>
</protein>
<organism evidence="2 3">
    <name type="scientific">Araneus ventricosus</name>
    <name type="common">Orbweaver spider</name>
    <name type="synonym">Epeira ventricosa</name>
    <dbReference type="NCBI Taxonomy" id="182803"/>
    <lineage>
        <taxon>Eukaryota</taxon>
        <taxon>Metazoa</taxon>
        <taxon>Ecdysozoa</taxon>
        <taxon>Arthropoda</taxon>
        <taxon>Chelicerata</taxon>
        <taxon>Arachnida</taxon>
        <taxon>Araneae</taxon>
        <taxon>Araneomorphae</taxon>
        <taxon>Entelegynae</taxon>
        <taxon>Araneoidea</taxon>
        <taxon>Araneidae</taxon>
        <taxon>Araneus</taxon>
    </lineage>
</organism>
<reference evidence="2 3" key="1">
    <citation type="journal article" date="2019" name="Sci. Rep.">
        <title>Orb-weaving spider Araneus ventricosus genome elucidates the spidroin gene catalogue.</title>
        <authorList>
            <person name="Kono N."/>
            <person name="Nakamura H."/>
            <person name="Ohtoshi R."/>
            <person name="Moran D.A.P."/>
            <person name="Shinohara A."/>
            <person name="Yoshida Y."/>
            <person name="Fujiwara M."/>
            <person name="Mori M."/>
            <person name="Tomita M."/>
            <person name="Arakawa K."/>
        </authorList>
    </citation>
    <scope>NUCLEOTIDE SEQUENCE [LARGE SCALE GENOMIC DNA]</scope>
</reference>
<comment type="caution">
    <text evidence="2">The sequence shown here is derived from an EMBL/GenBank/DDBJ whole genome shotgun (WGS) entry which is preliminary data.</text>
</comment>
<dbReference type="Proteomes" id="UP000499080">
    <property type="component" value="Unassembled WGS sequence"/>
</dbReference>
<keyword evidence="3" id="KW-1185">Reference proteome</keyword>
<dbReference type="OrthoDB" id="9996331at2759"/>
<gene>
    <name evidence="2" type="ORF">AVEN_238360_1</name>
</gene>